<sequence>MSARLLCLTTVYATLSTCTFRQYIPVVSQAAALLTATDSSTGGNIFALIGKGAVKRASKTRG</sequence>
<dbReference type="EMBL" id="CABEEZ010000110">
    <property type="protein sequence ID" value="VTR44123.1"/>
    <property type="molecule type" value="Genomic_DNA"/>
</dbReference>
<protein>
    <submittedName>
        <fullName evidence="1">Uncharacterized protein</fullName>
    </submittedName>
</protein>
<gene>
    <name evidence="1" type="ORF">NCTC12965_05054</name>
</gene>
<accession>A0A4U9VDG5</accession>
<dbReference type="AlphaFoldDB" id="A0A4U9VDG5"/>
<evidence type="ECO:0000313" key="1">
    <source>
        <dbReference type="EMBL" id="VTR44123.1"/>
    </source>
</evidence>
<name>A0A4U9VDG5_SERFO</name>
<reference evidence="1" key="1">
    <citation type="submission" date="2019-05" db="EMBL/GenBank/DDBJ databases">
        <authorList>
            <consortium name="Pathogen Informatics"/>
        </authorList>
    </citation>
    <scope>NUCLEOTIDE SEQUENCE [LARGE SCALE GENOMIC DNA]</scope>
    <source>
        <strain evidence="1">NCTC12965</strain>
    </source>
</reference>
<organism evidence="1">
    <name type="scientific">Serratia fonticola</name>
    <dbReference type="NCBI Taxonomy" id="47917"/>
    <lineage>
        <taxon>Bacteria</taxon>
        <taxon>Pseudomonadati</taxon>
        <taxon>Pseudomonadota</taxon>
        <taxon>Gammaproteobacteria</taxon>
        <taxon>Enterobacterales</taxon>
        <taxon>Yersiniaceae</taxon>
        <taxon>Serratia</taxon>
    </lineage>
</organism>
<proteinExistence type="predicted"/>